<dbReference type="RefSeq" id="WP_185125389.1">
    <property type="nucleotide sequence ID" value="NZ_CAJEWD010000006.1"/>
</dbReference>
<comment type="caution">
    <text evidence="4">Lacks conserved residue(s) required for the propagation of feature annotation.</text>
</comment>
<gene>
    <name evidence="7" type="primary">nagB_1</name>
    <name evidence="4" type="synonym">nagB</name>
    <name evidence="7" type="ORF">JEODO184_00859</name>
</gene>
<evidence type="ECO:0000256" key="5">
    <source>
        <dbReference type="SAM" id="Coils"/>
    </source>
</evidence>
<dbReference type="FunFam" id="3.40.50.1360:FF:000003">
    <property type="entry name" value="Glucosamine-6-phosphate deaminase"/>
    <property type="match status" value="1"/>
</dbReference>
<evidence type="ECO:0000313" key="8">
    <source>
        <dbReference type="Proteomes" id="UP000589351"/>
    </source>
</evidence>
<accession>A0A6V7REL1</accession>
<dbReference type="SUPFAM" id="SSF100950">
    <property type="entry name" value="NagB/RpiA/CoA transferase-like"/>
    <property type="match status" value="1"/>
</dbReference>
<comment type="function">
    <text evidence="4">Catalyzes the reversible isomerization-deamination of glucosamine 6-phosphate (GlcN6P) to form fructose 6-phosphate (Fru6P) and ammonium ion.</text>
</comment>
<dbReference type="EC" id="3.5.99.6" evidence="4"/>
<dbReference type="CDD" id="cd01399">
    <property type="entry name" value="GlcN6P_deaminase"/>
    <property type="match status" value="1"/>
</dbReference>
<evidence type="ECO:0000259" key="6">
    <source>
        <dbReference type="Pfam" id="PF01182"/>
    </source>
</evidence>
<dbReference type="InterPro" id="IPR006148">
    <property type="entry name" value="Glc/Gal-6P_isomerase"/>
</dbReference>
<dbReference type="InterPro" id="IPR037171">
    <property type="entry name" value="NagB/RpiA_transferase-like"/>
</dbReference>
<protein>
    <recommendedName>
        <fullName evidence="4">Glucosamine-6-phosphate deaminase</fullName>
        <ecNumber evidence="4">3.5.99.6</ecNumber>
    </recommendedName>
    <alternativeName>
        <fullName evidence="4">GlcN6P deaminase</fullName>
        <shortName evidence="4">GNPDA</shortName>
    </alternativeName>
    <alternativeName>
        <fullName evidence="4">Glucosamine-6-phosphate isomerase</fullName>
    </alternativeName>
</protein>
<proteinExistence type="inferred from homology"/>
<reference evidence="7 8" key="1">
    <citation type="submission" date="2020-07" db="EMBL/GenBank/DDBJ databases">
        <authorList>
            <person name="Criscuolo A."/>
        </authorList>
    </citation>
    <scope>NUCLEOTIDE SEQUENCE [LARGE SCALE GENOMIC DNA]</scope>
    <source>
        <strain evidence="7">CIP111649</strain>
    </source>
</reference>
<dbReference type="Pfam" id="PF01182">
    <property type="entry name" value="Glucosamine_iso"/>
    <property type="match status" value="1"/>
</dbReference>
<dbReference type="GO" id="GO:0006046">
    <property type="term" value="P:N-acetylglucosamine catabolic process"/>
    <property type="evidence" value="ECO:0007669"/>
    <property type="project" value="UniProtKB-UniRule"/>
</dbReference>
<dbReference type="NCBIfam" id="TIGR00502">
    <property type="entry name" value="nagB"/>
    <property type="match status" value="1"/>
</dbReference>
<dbReference type="GO" id="GO:0005975">
    <property type="term" value="P:carbohydrate metabolic process"/>
    <property type="evidence" value="ECO:0007669"/>
    <property type="project" value="InterPro"/>
</dbReference>
<feature type="domain" description="Glucosamine/galactosamine-6-phosphate isomerase" evidence="6">
    <location>
        <begin position="10"/>
        <end position="225"/>
    </location>
</feature>
<evidence type="ECO:0000256" key="3">
    <source>
        <dbReference type="ARBA" id="ARBA00023277"/>
    </source>
</evidence>
<sequence>MYLIKVNSYQEMSDKAADILFDVITSKERPVIGLATGSTPEGTYKALSDKLNSSTVDQSKITTFNLDEYVGLDRNHNQSYAYYMNENFFNHVSIPEENINLLNGKAADEEEEVKSYEEKIDEQGLDIQLLGIGRNGHIAFNEPGTSFDSLTHAVELTEETIEDNSRFFDDKESVPSRALSMGLKSIMKAKKILILINGENKKEALSELLNGVVTEENPASILNNHPDVTIIADSAAIGE</sequence>
<dbReference type="Proteomes" id="UP000589351">
    <property type="component" value="Unassembled WGS sequence"/>
</dbReference>
<comment type="pathway">
    <text evidence="4">Amino-sugar metabolism; N-acetylneuraminate degradation; D-fructose 6-phosphate from N-acetylneuraminate: step 5/5.</text>
</comment>
<keyword evidence="8" id="KW-1185">Reference proteome</keyword>
<feature type="active site" description="Proton acceptor; for enolization step" evidence="4">
    <location>
        <position position="67"/>
    </location>
</feature>
<evidence type="ECO:0000313" key="7">
    <source>
        <dbReference type="EMBL" id="CAD2075439.1"/>
    </source>
</evidence>
<feature type="active site" description="For ring-opening step" evidence="4">
    <location>
        <position position="142"/>
    </location>
</feature>
<dbReference type="UniPathway" id="UPA00629">
    <property type="reaction ID" value="UER00684"/>
</dbReference>
<comment type="catalytic activity">
    <reaction evidence="1 4">
        <text>alpha-D-glucosamine 6-phosphate + H2O = beta-D-fructose 6-phosphate + NH4(+)</text>
        <dbReference type="Rhea" id="RHEA:12172"/>
        <dbReference type="ChEBI" id="CHEBI:15377"/>
        <dbReference type="ChEBI" id="CHEBI:28938"/>
        <dbReference type="ChEBI" id="CHEBI:57634"/>
        <dbReference type="ChEBI" id="CHEBI:75989"/>
        <dbReference type="EC" id="3.5.99.6"/>
    </reaction>
</comment>
<dbReference type="GO" id="GO:0006043">
    <property type="term" value="P:glucosamine catabolic process"/>
    <property type="evidence" value="ECO:0007669"/>
    <property type="project" value="TreeGrafter"/>
</dbReference>
<dbReference type="GO" id="GO:0004342">
    <property type="term" value="F:glucosamine-6-phosphate deaminase activity"/>
    <property type="evidence" value="ECO:0007669"/>
    <property type="project" value="UniProtKB-UniRule"/>
</dbReference>
<organism evidence="7 8">
    <name type="scientific">Jeotgalicoccus meleagridis</name>
    <dbReference type="NCBI Taxonomy" id="2759181"/>
    <lineage>
        <taxon>Bacteria</taxon>
        <taxon>Bacillati</taxon>
        <taxon>Bacillota</taxon>
        <taxon>Bacilli</taxon>
        <taxon>Bacillales</taxon>
        <taxon>Staphylococcaceae</taxon>
        <taxon>Jeotgalicoccus</taxon>
    </lineage>
</organism>
<dbReference type="GO" id="GO:0005737">
    <property type="term" value="C:cytoplasm"/>
    <property type="evidence" value="ECO:0007669"/>
    <property type="project" value="TreeGrafter"/>
</dbReference>
<name>A0A6V7REL1_9STAP</name>
<keyword evidence="2 4" id="KW-0378">Hydrolase</keyword>
<dbReference type="GO" id="GO:0042802">
    <property type="term" value="F:identical protein binding"/>
    <property type="evidence" value="ECO:0007669"/>
    <property type="project" value="TreeGrafter"/>
</dbReference>
<comment type="similarity">
    <text evidence="4">Belongs to the glucosamine/galactosamine-6-phosphate isomerase family. NagB subfamily.</text>
</comment>
<dbReference type="InterPro" id="IPR004547">
    <property type="entry name" value="Glucosamine6P_isomerase"/>
</dbReference>
<dbReference type="InterPro" id="IPR018321">
    <property type="entry name" value="Glucosamine6P_isomerase_CS"/>
</dbReference>
<dbReference type="PANTHER" id="PTHR11280">
    <property type="entry name" value="GLUCOSAMINE-6-PHOSPHATE ISOMERASE"/>
    <property type="match status" value="1"/>
</dbReference>
<comment type="caution">
    <text evidence="7">The sequence shown here is derived from an EMBL/GenBank/DDBJ whole genome shotgun (WGS) entry which is preliminary data.</text>
</comment>
<dbReference type="GO" id="GO:0019262">
    <property type="term" value="P:N-acetylneuraminate catabolic process"/>
    <property type="evidence" value="ECO:0007669"/>
    <property type="project" value="UniProtKB-UniRule"/>
</dbReference>
<evidence type="ECO:0000256" key="4">
    <source>
        <dbReference type="HAMAP-Rule" id="MF_01241"/>
    </source>
</evidence>
<feature type="active site" description="Proton acceptor; for ring-opening step" evidence="4">
    <location>
        <position position="137"/>
    </location>
</feature>
<keyword evidence="3 4" id="KW-0119">Carbohydrate metabolism</keyword>
<dbReference type="EMBL" id="CAJEWD010000006">
    <property type="protein sequence ID" value="CAD2075439.1"/>
    <property type="molecule type" value="Genomic_DNA"/>
</dbReference>
<feature type="coiled-coil region" evidence="5">
    <location>
        <begin position="99"/>
        <end position="126"/>
    </location>
</feature>
<dbReference type="Gene3D" id="3.40.50.1360">
    <property type="match status" value="1"/>
</dbReference>
<dbReference type="HAMAP" id="MF_01241">
    <property type="entry name" value="GlcN6P_deamin"/>
    <property type="match status" value="1"/>
</dbReference>
<dbReference type="PROSITE" id="PS01161">
    <property type="entry name" value="GLC_GALNAC_ISOMERASE"/>
    <property type="match status" value="1"/>
</dbReference>
<dbReference type="PANTHER" id="PTHR11280:SF5">
    <property type="entry name" value="GLUCOSAMINE-6-PHOSPHATE ISOMERASE"/>
    <property type="match status" value="1"/>
</dbReference>
<evidence type="ECO:0000256" key="1">
    <source>
        <dbReference type="ARBA" id="ARBA00000644"/>
    </source>
</evidence>
<dbReference type="AlphaFoldDB" id="A0A6V7REL1"/>
<keyword evidence="5" id="KW-0175">Coiled coil</keyword>
<feature type="active site" description="For ring-opening step" evidence="4">
    <location>
        <position position="135"/>
    </location>
</feature>
<evidence type="ECO:0000256" key="2">
    <source>
        <dbReference type="ARBA" id="ARBA00022801"/>
    </source>
</evidence>